<dbReference type="PANTHER" id="PTHR34206">
    <property type="entry name" value="OS06G0193300 PROTEIN"/>
    <property type="match status" value="1"/>
</dbReference>
<dbReference type="AlphaFoldDB" id="A0A1S3CGF5"/>
<dbReference type="RefSeq" id="XP_008462240.2">
    <property type="nucleotide sequence ID" value="XM_008464018.3"/>
</dbReference>
<reference evidence="1" key="1">
    <citation type="submission" date="2025-05" db="UniProtKB">
        <authorList>
            <consortium name="RefSeq"/>
        </authorList>
    </citation>
    <scope>NUCLEOTIDE SEQUENCE [LARGE SCALE GENOMIC DNA]</scope>
</reference>
<dbReference type="Proteomes" id="UP001652600">
    <property type="component" value="Chromosome 1"/>
</dbReference>
<dbReference type="InParanoid" id="A0A1S3CGF5"/>
<dbReference type="PANTHER" id="PTHR34206:SF1">
    <property type="entry name" value="OS10G0390701 PROTEIN"/>
    <property type="match status" value="1"/>
</dbReference>
<evidence type="ECO:0000313" key="2">
    <source>
        <dbReference type="RefSeq" id="XP_008462240.2"/>
    </source>
</evidence>
<name>A0A1S3CGF5_CUCME</name>
<keyword evidence="1" id="KW-1185">Reference proteome</keyword>
<organism evidence="1 2">
    <name type="scientific">Cucumis melo</name>
    <name type="common">Muskmelon</name>
    <dbReference type="NCBI Taxonomy" id="3656"/>
    <lineage>
        <taxon>Eukaryota</taxon>
        <taxon>Viridiplantae</taxon>
        <taxon>Streptophyta</taxon>
        <taxon>Embryophyta</taxon>
        <taxon>Tracheophyta</taxon>
        <taxon>Spermatophyta</taxon>
        <taxon>Magnoliopsida</taxon>
        <taxon>eudicotyledons</taxon>
        <taxon>Gunneridae</taxon>
        <taxon>Pentapetalae</taxon>
        <taxon>rosids</taxon>
        <taxon>fabids</taxon>
        <taxon>Cucurbitales</taxon>
        <taxon>Cucurbitaceae</taxon>
        <taxon>Benincaseae</taxon>
        <taxon>Cucumis</taxon>
    </lineage>
</organism>
<dbReference type="KEGG" id="cmo:103500644"/>
<dbReference type="Gramene" id="MELO3C024308.2.1">
    <property type="protein sequence ID" value="MELO3C024308.2.1"/>
    <property type="gene ID" value="MELO3C024308.2"/>
</dbReference>
<gene>
    <name evidence="2" type="primary">LOC103500644</name>
</gene>
<dbReference type="GeneID" id="103500644"/>
<protein>
    <submittedName>
        <fullName evidence="2">Uncharacterized protein LOC103500644</fullName>
    </submittedName>
</protein>
<reference evidence="2" key="2">
    <citation type="submission" date="2025-08" db="UniProtKB">
        <authorList>
            <consortium name="RefSeq"/>
        </authorList>
    </citation>
    <scope>IDENTIFICATION</scope>
    <source>
        <tissue evidence="2">Stem</tissue>
    </source>
</reference>
<dbReference type="eggNOG" id="ENOG502S4D7">
    <property type="taxonomic scope" value="Eukaryota"/>
</dbReference>
<sequence>MALTSSSSSSSSPLNFSHLKTGLSVSFKPVTRIWMLKPTRFPLKNSLPLRIRSSFKNKVFEDQSEGVICYADENGEIICEGYDEGPRFHQNVSEKGNHQRETEIIDLLLKQSWIQLGKGVEGERSHAEKGVAVRKDLNINGFNSFC</sequence>
<accession>A0A1S3CGF5</accession>
<evidence type="ECO:0000313" key="1">
    <source>
        <dbReference type="Proteomes" id="UP001652600"/>
    </source>
</evidence>
<proteinExistence type="predicted"/>